<proteinExistence type="predicted"/>
<evidence type="ECO:0000313" key="1">
    <source>
        <dbReference type="EMBL" id="EYB97595.1"/>
    </source>
</evidence>
<keyword evidence="2" id="KW-1185">Reference proteome</keyword>
<gene>
    <name evidence="1" type="primary">Acey_s0139.g2114</name>
    <name evidence="1" type="ORF">Y032_0139g2114</name>
</gene>
<comment type="caution">
    <text evidence="1">The sequence shown here is derived from an EMBL/GenBank/DDBJ whole genome shotgun (WGS) entry which is preliminary data.</text>
</comment>
<reference evidence="2" key="1">
    <citation type="journal article" date="2015" name="Nat. Genet.">
        <title>The genome and transcriptome of the zoonotic hookworm Ancylostoma ceylanicum identify infection-specific gene families.</title>
        <authorList>
            <person name="Schwarz E.M."/>
            <person name="Hu Y."/>
            <person name="Antoshechkin I."/>
            <person name="Miller M.M."/>
            <person name="Sternberg P.W."/>
            <person name="Aroian R.V."/>
        </authorList>
    </citation>
    <scope>NUCLEOTIDE SEQUENCE</scope>
    <source>
        <strain evidence="2">HY135</strain>
    </source>
</reference>
<name>A0A016T4F0_9BILA</name>
<evidence type="ECO:0000313" key="2">
    <source>
        <dbReference type="Proteomes" id="UP000024635"/>
    </source>
</evidence>
<organism evidence="1 2">
    <name type="scientific">Ancylostoma ceylanicum</name>
    <dbReference type="NCBI Taxonomy" id="53326"/>
    <lineage>
        <taxon>Eukaryota</taxon>
        <taxon>Metazoa</taxon>
        <taxon>Ecdysozoa</taxon>
        <taxon>Nematoda</taxon>
        <taxon>Chromadorea</taxon>
        <taxon>Rhabditida</taxon>
        <taxon>Rhabditina</taxon>
        <taxon>Rhabditomorpha</taxon>
        <taxon>Strongyloidea</taxon>
        <taxon>Ancylostomatidae</taxon>
        <taxon>Ancylostomatinae</taxon>
        <taxon>Ancylostoma</taxon>
    </lineage>
</organism>
<dbReference type="AlphaFoldDB" id="A0A016T4F0"/>
<protein>
    <submittedName>
        <fullName evidence="1">Uncharacterized protein</fullName>
    </submittedName>
</protein>
<sequence length="126" mass="14616">MEMTFSRTREARGATASLYRESSFGQQTKEFSWSLAKVFLLVLISRKVAMSFLTTLLVSLENFLHRDQGKTRREGRNESMMFYLSTDDCSADLHMAGYFQDASFLRCRKYRSDCKKFYGIEKTASP</sequence>
<accession>A0A016T4F0</accession>
<dbReference type="Proteomes" id="UP000024635">
    <property type="component" value="Unassembled WGS sequence"/>
</dbReference>
<dbReference type="EMBL" id="JARK01001475">
    <property type="protein sequence ID" value="EYB97595.1"/>
    <property type="molecule type" value="Genomic_DNA"/>
</dbReference>